<protein>
    <submittedName>
        <fullName evidence="2">Uncharacterized protein</fullName>
    </submittedName>
</protein>
<evidence type="ECO:0000313" key="2">
    <source>
        <dbReference type="EMBL" id="KAA6376835.1"/>
    </source>
</evidence>
<feature type="compositionally biased region" description="Acidic residues" evidence="1">
    <location>
        <begin position="61"/>
        <end position="79"/>
    </location>
</feature>
<organism evidence="2 3">
    <name type="scientific">Streblomastix strix</name>
    <dbReference type="NCBI Taxonomy" id="222440"/>
    <lineage>
        <taxon>Eukaryota</taxon>
        <taxon>Metamonada</taxon>
        <taxon>Preaxostyla</taxon>
        <taxon>Oxymonadida</taxon>
        <taxon>Streblomastigidae</taxon>
        <taxon>Streblomastix</taxon>
    </lineage>
</organism>
<accession>A0A5J4V468</accession>
<proteinExistence type="predicted"/>
<gene>
    <name evidence="2" type="ORF">EZS28_027637</name>
</gene>
<reference evidence="2 3" key="1">
    <citation type="submission" date="2019-03" db="EMBL/GenBank/DDBJ databases">
        <title>Single cell metagenomics reveals metabolic interactions within the superorganism composed of flagellate Streblomastix strix and complex community of Bacteroidetes bacteria on its surface.</title>
        <authorList>
            <person name="Treitli S.C."/>
            <person name="Kolisko M."/>
            <person name="Husnik F."/>
            <person name="Keeling P."/>
            <person name="Hampl V."/>
        </authorList>
    </citation>
    <scope>NUCLEOTIDE SEQUENCE [LARGE SCALE GENOMIC DNA]</scope>
    <source>
        <strain evidence="2">ST1C</strain>
    </source>
</reference>
<sequence>MQISHKINRVSISSAESVGKFGNGAIGAFGSEEVDVKVLNDLNQFNEVVDDDDLESKIKDEQEEEEEEDDDDDDDDIDYGVDNNQYDYEGVESICCELDSCFKGVIIYYSDGF</sequence>
<evidence type="ECO:0000256" key="1">
    <source>
        <dbReference type="SAM" id="MobiDB-lite"/>
    </source>
</evidence>
<comment type="caution">
    <text evidence="2">The sequence shown here is derived from an EMBL/GenBank/DDBJ whole genome shotgun (WGS) entry which is preliminary data.</text>
</comment>
<name>A0A5J4V468_9EUKA</name>
<evidence type="ECO:0000313" key="3">
    <source>
        <dbReference type="Proteomes" id="UP000324800"/>
    </source>
</evidence>
<dbReference type="AlphaFoldDB" id="A0A5J4V468"/>
<dbReference type="Proteomes" id="UP000324800">
    <property type="component" value="Unassembled WGS sequence"/>
</dbReference>
<feature type="region of interest" description="Disordered" evidence="1">
    <location>
        <begin position="50"/>
        <end position="83"/>
    </location>
</feature>
<dbReference type="EMBL" id="SNRW01010246">
    <property type="protein sequence ID" value="KAA6376835.1"/>
    <property type="molecule type" value="Genomic_DNA"/>
</dbReference>